<dbReference type="SUPFAM" id="SSF48264">
    <property type="entry name" value="Cytochrome P450"/>
    <property type="match status" value="1"/>
</dbReference>
<dbReference type="PRINTS" id="PR00463">
    <property type="entry name" value="EP450I"/>
</dbReference>
<dbReference type="OrthoDB" id="1055148at2759"/>
<dbReference type="InterPro" id="IPR036396">
    <property type="entry name" value="Cyt_P450_sf"/>
</dbReference>
<feature type="binding site" description="axial binding residue" evidence="6">
    <location>
        <position position="451"/>
    </location>
    <ligand>
        <name>heme</name>
        <dbReference type="ChEBI" id="CHEBI:30413"/>
    </ligand>
    <ligandPart>
        <name>Fe</name>
        <dbReference type="ChEBI" id="CHEBI:18248"/>
    </ligandPart>
</feature>
<feature type="transmembrane region" description="Helical" evidence="8">
    <location>
        <begin position="23"/>
        <end position="44"/>
    </location>
</feature>
<name>A0A8T2U3B3_CERRI</name>
<dbReference type="GO" id="GO:0016020">
    <property type="term" value="C:membrane"/>
    <property type="evidence" value="ECO:0007669"/>
    <property type="project" value="UniProtKB-SubCell"/>
</dbReference>
<keyword evidence="2 8" id="KW-0812">Transmembrane</keyword>
<dbReference type="PANTHER" id="PTHR24298">
    <property type="entry name" value="FLAVONOID 3'-MONOOXYGENASE-RELATED"/>
    <property type="match status" value="1"/>
</dbReference>
<evidence type="ECO:0000256" key="3">
    <source>
        <dbReference type="ARBA" id="ARBA00022723"/>
    </source>
</evidence>
<dbReference type="EMBL" id="CM035415">
    <property type="protein sequence ID" value="KAH7427079.1"/>
    <property type="molecule type" value="Genomic_DNA"/>
</dbReference>
<dbReference type="GO" id="GO:0005506">
    <property type="term" value="F:iron ion binding"/>
    <property type="evidence" value="ECO:0007669"/>
    <property type="project" value="InterPro"/>
</dbReference>
<dbReference type="PRINTS" id="PR00385">
    <property type="entry name" value="P450"/>
</dbReference>
<evidence type="ECO:0000256" key="4">
    <source>
        <dbReference type="ARBA" id="ARBA00022989"/>
    </source>
</evidence>
<dbReference type="PROSITE" id="PS00086">
    <property type="entry name" value="CYTOCHROME_P450"/>
    <property type="match status" value="1"/>
</dbReference>
<dbReference type="AlphaFoldDB" id="A0A8T2U3B3"/>
<evidence type="ECO:0000256" key="8">
    <source>
        <dbReference type="SAM" id="Phobius"/>
    </source>
</evidence>
<dbReference type="CDD" id="cd11075">
    <property type="entry name" value="CYP77_89"/>
    <property type="match status" value="1"/>
</dbReference>
<evidence type="ECO:0000256" key="1">
    <source>
        <dbReference type="ARBA" id="ARBA00004167"/>
    </source>
</evidence>
<keyword evidence="5 8" id="KW-0472">Membrane</keyword>
<evidence type="ECO:0000256" key="6">
    <source>
        <dbReference type="PIRSR" id="PIRSR602401-1"/>
    </source>
</evidence>
<evidence type="ECO:0000313" key="10">
    <source>
        <dbReference type="Proteomes" id="UP000825935"/>
    </source>
</evidence>
<dbReference type="InterPro" id="IPR001128">
    <property type="entry name" value="Cyt_P450"/>
</dbReference>
<dbReference type="InterPro" id="IPR051103">
    <property type="entry name" value="Plant_metabolite_P450s"/>
</dbReference>
<comment type="subcellular location">
    <subcellularLocation>
        <location evidence="1">Membrane</location>
        <topology evidence="1">Single-pass membrane protein</topology>
    </subcellularLocation>
</comment>
<evidence type="ECO:0000256" key="7">
    <source>
        <dbReference type="RuleBase" id="RU000461"/>
    </source>
</evidence>
<dbReference type="Pfam" id="PF00067">
    <property type="entry name" value="p450"/>
    <property type="match status" value="1"/>
</dbReference>
<keyword evidence="6 7" id="KW-0408">Iron</keyword>
<dbReference type="GO" id="GO:0020037">
    <property type="term" value="F:heme binding"/>
    <property type="evidence" value="ECO:0007669"/>
    <property type="project" value="InterPro"/>
</dbReference>
<keyword evidence="10" id="KW-1185">Reference proteome</keyword>
<accession>A0A8T2U3B3</accession>
<reference evidence="9" key="1">
    <citation type="submission" date="2021-08" db="EMBL/GenBank/DDBJ databases">
        <title>WGS assembly of Ceratopteris richardii.</title>
        <authorList>
            <person name="Marchant D.B."/>
            <person name="Chen G."/>
            <person name="Jenkins J."/>
            <person name="Shu S."/>
            <person name="Leebens-Mack J."/>
            <person name="Grimwood J."/>
            <person name="Schmutz J."/>
            <person name="Soltis P."/>
            <person name="Soltis D."/>
            <person name="Chen Z.-H."/>
        </authorList>
    </citation>
    <scope>NUCLEOTIDE SEQUENCE</scope>
    <source>
        <strain evidence="9">Whitten #5841</strain>
        <tissue evidence="9">Leaf</tissue>
    </source>
</reference>
<organism evidence="9 10">
    <name type="scientific">Ceratopteris richardii</name>
    <name type="common">Triangle waterfern</name>
    <dbReference type="NCBI Taxonomy" id="49495"/>
    <lineage>
        <taxon>Eukaryota</taxon>
        <taxon>Viridiplantae</taxon>
        <taxon>Streptophyta</taxon>
        <taxon>Embryophyta</taxon>
        <taxon>Tracheophyta</taxon>
        <taxon>Polypodiopsida</taxon>
        <taxon>Polypodiidae</taxon>
        <taxon>Polypodiales</taxon>
        <taxon>Pteridineae</taxon>
        <taxon>Pteridaceae</taxon>
        <taxon>Parkerioideae</taxon>
        <taxon>Ceratopteris</taxon>
    </lineage>
</organism>
<evidence type="ECO:0008006" key="11">
    <source>
        <dbReference type="Google" id="ProtNLM"/>
    </source>
</evidence>
<keyword evidence="6 7" id="KW-0349">Heme</keyword>
<sequence>MHLSETAAAMEDGMYRSLQEKGFVGVPVLILSGLPMLFLLLFFFRRHYHSGSRLNLPPRPFRSLPLLREILHLPKIMRSGFGNTFGPIFTVYLGRTPIIFVTSASLTHASLVEESRLFADRPLFPSRKLFTSNFRNINSSPYGPFWRLIRRNLVENVFAVPNILAFRPARLHAIARIISNIRTVAKQNQGAVSVYPTIRLGVFEILLFMCFGYRMQEEEILEMSELLLSVGKLAEEQILDIVPLLKIFRPGKDKADGTLRARQVQVFTSRFQKYKELRELGQVTRGSYLESLQRMDLTTSEIVTLCSEFMLAGTDTTVTTLEWAMAHLVRNPSIQSKLYRHIRDVVGDRPVEEADLQHLPYLRAIIQETLRLNPPGHTLLPHAVSEPAKLGGYDIPCNAIVMFDILTMSRDPAIWKEPLMFNPERFMQLEVDMTGSKGVTMIPFGAGRRICPGLELATMHMEMLIAHLVQTFEWSNWPAGKEVNLAVKQHFTVRMKYNLKASVKERAG</sequence>
<comment type="caution">
    <text evidence="9">The sequence shown here is derived from an EMBL/GenBank/DDBJ whole genome shotgun (WGS) entry which is preliminary data.</text>
</comment>
<dbReference type="InterPro" id="IPR002401">
    <property type="entry name" value="Cyt_P450_E_grp-I"/>
</dbReference>
<dbReference type="OMA" id="WEANVAV"/>
<dbReference type="Proteomes" id="UP000825935">
    <property type="component" value="Chromosome 10"/>
</dbReference>
<keyword evidence="7" id="KW-0560">Oxidoreductase</keyword>
<keyword evidence="7" id="KW-0503">Monooxygenase</keyword>
<dbReference type="GO" id="GO:0016709">
    <property type="term" value="F:oxidoreductase activity, acting on paired donors, with incorporation or reduction of molecular oxygen, NAD(P)H as one donor, and incorporation of one atom of oxygen"/>
    <property type="evidence" value="ECO:0007669"/>
    <property type="project" value="TreeGrafter"/>
</dbReference>
<dbReference type="PANTHER" id="PTHR24298:SF800">
    <property type="entry name" value="CYTOCHROME P450 89A2-RELATED"/>
    <property type="match status" value="1"/>
</dbReference>
<comment type="cofactor">
    <cofactor evidence="6">
        <name>heme</name>
        <dbReference type="ChEBI" id="CHEBI:30413"/>
    </cofactor>
</comment>
<evidence type="ECO:0000313" key="9">
    <source>
        <dbReference type="EMBL" id="KAH7427079.1"/>
    </source>
</evidence>
<dbReference type="Gene3D" id="1.10.630.10">
    <property type="entry name" value="Cytochrome P450"/>
    <property type="match status" value="1"/>
</dbReference>
<protein>
    <recommendedName>
        <fullName evidence="11">Cytochrome P450</fullName>
    </recommendedName>
</protein>
<evidence type="ECO:0000256" key="5">
    <source>
        <dbReference type="ARBA" id="ARBA00023136"/>
    </source>
</evidence>
<keyword evidence="3 6" id="KW-0479">Metal-binding</keyword>
<gene>
    <name evidence="9" type="ORF">KP509_10G029300</name>
</gene>
<evidence type="ECO:0000256" key="2">
    <source>
        <dbReference type="ARBA" id="ARBA00022692"/>
    </source>
</evidence>
<comment type="similarity">
    <text evidence="7">Belongs to the cytochrome P450 family.</text>
</comment>
<proteinExistence type="inferred from homology"/>
<keyword evidence="4 8" id="KW-1133">Transmembrane helix</keyword>
<dbReference type="InterPro" id="IPR017972">
    <property type="entry name" value="Cyt_P450_CS"/>
</dbReference>